<feature type="compositionally biased region" description="Basic and acidic residues" evidence="2">
    <location>
        <begin position="175"/>
        <end position="188"/>
    </location>
</feature>
<dbReference type="RefSeq" id="WP_159764420.1">
    <property type="nucleotide sequence ID" value="NZ_WUUT01000004.1"/>
</dbReference>
<dbReference type="InterPro" id="IPR015943">
    <property type="entry name" value="WD40/YVTN_repeat-like_dom_sf"/>
</dbReference>
<reference evidence="3 4" key="1">
    <citation type="submission" date="2019-12" db="EMBL/GenBank/DDBJ databases">
        <title>Isolation and characterization of three novel carbon monoxide-oxidizing members of Halobacteria from salione crusts and soils.</title>
        <authorList>
            <person name="Myers M.R."/>
            <person name="King G.M."/>
        </authorList>
    </citation>
    <scope>NUCLEOTIDE SEQUENCE [LARGE SCALE GENOMIC DNA]</scope>
    <source>
        <strain evidence="3 4">WSH3</strain>
    </source>
</reference>
<dbReference type="AlphaFoldDB" id="A0A6B0T5T7"/>
<dbReference type="Gene3D" id="2.130.10.10">
    <property type="entry name" value="YVTN repeat-like/Quinoprotein amine dehydrogenase"/>
    <property type="match status" value="3"/>
</dbReference>
<dbReference type="EMBL" id="WUUT01000004">
    <property type="protein sequence ID" value="MXR52297.1"/>
    <property type="molecule type" value="Genomic_DNA"/>
</dbReference>
<dbReference type="SUPFAM" id="SSF50974">
    <property type="entry name" value="Nitrous oxide reductase, N-terminal domain"/>
    <property type="match status" value="1"/>
</dbReference>
<gene>
    <name evidence="3" type="ORF">GRX03_11870</name>
</gene>
<organism evidence="3 4">
    <name type="scientific">Halovenus carboxidivorans</name>
    <dbReference type="NCBI Taxonomy" id="2692199"/>
    <lineage>
        <taxon>Archaea</taxon>
        <taxon>Methanobacteriati</taxon>
        <taxon>Methanobacteriota</taxon>
        <taxon>Stenosarchaea group</taxon>
        <taxon>Halobacteria</taxon>
        <taxon>Halobacteriales</taxon>
        <taxon>Haloarculaceae</taxon>
        <taxon>Halovenus</taxon>
    </lineage>
</organism>
<name>A0A6B0T5T7_9EURY</name>
<comment type="caution">
    <text evidence="3">The sequence shown here is derived from an EMBL/GenBank/DDBJ whole genome shotgun (WGS) entry which is preliminary data.</text>
</comment>
<feature type="region of interest" description="Disordered" evidence="2">
    <location>
        <begin position="162"/>
        <end position="193"/>
    </location>
</feature>
<evidence type="ECO:0008006" key="5">
    <source>
        <dbReference type="Google" id="ProtNLM"/>
    </source>
</evidence>
<protein>
    <recommendedName>
        <fullName evidence="5">40-residue YVTN family beta-propeller repeat-containing protein</fullName>
    </recommendedName>
</protein>
<dbReference type="PANTHER" id="PTHR47197">
    <property type="entry name" value="PROTEIN NIRF"/>
    <property type="match status" value="1"/>
</dbReference>
<dbReference type="PROSITE" id="PS51318">
    <property type="entry name" value="TAT"/>
    <property type="match status" value="1"/>
</dbReference>
<evidence type="ECO:0000256" key="2">
    <source>
        <dbReference type="SAM" id="MobiDB-lite"/>
    </source>
</evidence>
<dbReference type="InterPro" id="IPR006311">
    <property type="entry name" value="TAT_signal"/>
</dbReference>
<evidence type="ECO:0000313" key="4">
    <source>
        <dbReference type="Proteomes" id="UP000466535"/>
    </source>
</evidence>
<evidence type="ECO:0000256" key="1">
    <source>
        <dbReference type="ARBA" id="ARBA00001935"/>
    </source>
</evidence>
<sequence>MDESTVYPNADESDSARPSVPRRAMLAGSVAAGAAATAGCLGDDTEQAAAEPVEAPTVYVFNTGDGTVSVIDSERDSVVRTQSIGMTASFPANQFAPRVIDSESDPLWLNVDDGVRAVAVGTFEQRAHVETGSGANWQEQTPDGDNVVVSAREPAHRQFRLDADPASDGFGEVTGRIERSSEGGRGDNDGPGPCDVTIHPDGEYAYVPDLFGDTLTVLDIDSFEIARQVAVPGTDGEPTAPWMGTASWDGSTLLVENSGGDGGSESLWDVTDPAGPVEMARLGPDDGLGRGPLTSEIGPNSEYGYVFTRETEDVTVIDIEDEAVVDRLDLGGEAFVGSWNVDRSKLYVPVQTNDEVAVIDAGERAIVDRLDVGAEPYGATAAPLRGSGGETATSLEQVAGEYETTYCMGQCACGHEL</sequence>
<comment type="cofactor">
    <cofactor evidence="1">
        <name>Cu cation</name>
        <dbReference type="ChEBI" id="CHEBI:23378"/>
    </cofactor>
</comment>
<dbReference type="InterPro" id="IPR051200">
    <property type="entry name" value="Host-pathogen_enzymatic-act"/>
</dbReference>
<dbReference type="InterPro" id="IPR011045">
    <property type="entry name" value="N2O_reductase_N"/>
</dbReference>
<accession>A0A6B0T5T7</accession>
<dbReference type="PANTHER" id="PTHR47197:SF3">
    <property type="entry name" value="DIHYDRO-HEME D1 DEHYDROGENASE"/>
    <property type="match status" value="1"/>
</dbReference>
<feature type="region of interest" description="Disordered" evidence="2">
    <location>
        <begin position="1"/>
        <end position="21"/>
    </location>
</feature>
<keyword evidence="4" id="KW-1185">Reference proteome</keyword>
<evidence type="ECO:0000313" key="3">
    <source>
        <dbReference type="EMBL" id="MXR52297.1"/>
    </source>
</evidence>
<dbReference type="Proteomes" id="UP000466535">
    <property type="component" value="Unassembled WGS sequence"/>
</dbReference>
<proteinExistence type="predicted"/>
<dbReference type="OrthoDB" id="322576at2157"/>